<evidence type="ECO:0000256" key="3">
    <source>
        <dbReference type="PIRSR" id="PIRSR617867-1"/>
    </source>
</evidence>
<dbReference type="KEGG" id="kct:CDEE_0494"/>
<evidence type="ECO:0000313" key="5">
    <source>
        <dbReference type="EMBL" id="AGF47537.1"/>
    </source>
</evidence>
<keyword evidence="2 5" id="KW-0378">Hydrolase</keyword>
<dbReference type="EC" id="3.1.3.48" evidence="5"/>
<dbReference type="HOGENOM" id="CLU_071415_2_2_4"/>
<dbReference type="PRINTS" id="PR00719">
    <property type="entry name" value="LMWPTPASE"/>
</dbReference>
<dbReference type="InterPro" id="IPR052995">
    <property type="entry name" value="LMW-PTP"/>
</dbReference>
<dbReference type="InterPro" id="IPR036196">
    <property type="entry name" value="Ptyr_pPase_sf"/>
</dbReference>
<gene>
    <name evidence="5" type="ORF">CDEE_0494</name>
</gene>
<name>M1LPD6_9PROT</name>
<organism evidence="5 6">
    <name type="scientific">Candidatus Kinetoplastidibacterium crithidiae TCC036E</name>
    <dbReference type="NCBI Taxonomy" id="1208918"/>
    <lineage>
        <taxon>Bacteria</taxon>
        <taxon>Pseudomonadati</taxon>
        <taxon>Pseudomonadota</taxon>
        <taxon>Betaproteobacteria</taxon>
        <taxon>Candidatus Kinetoplastidibacterium</taxon>
    </lineage>
</organism>
<feature type="domain" description="Phosphotyrosine protein phosphatase I" evidence="4">
    <location>
        <begin position="3"/>
        <end position="152"/>
    </location>
</feature>
<dbReference type="SUPFAM" id="SSF52788">
    <property type="entry name" value="Phosphotyrosine protein phosphatases I"/>
    <property type="match status" value="1"/>
</dbReference>
<dbReference type="InterPro" id="IPR023485">
    <property type="entry name" value="Ptyr_pPase"/>
</dbReference>
<comment type="similarity">
    <text evidence="1">Belongs to the low molecular weight phosphotyrosine protein phosphatase family.</text>
</comment>
<dbReference type="AlphaFoldDB" id="M1LPD6"/>
<evidence type="ECO:0000313" key="6">
    <source>
        <dbReference type="Proteomes" id="UP000011686"/>
    </source>
</evidence>
<dbReference type="InterPro" id="IPR017867">
    <property type="entry name" value="Tyr_phospatase_low_mol_wt"/>
</dbReference>
<dbReference type="RefSeq" id="WP_015238629.1">
    <property type="nucleotide sequence ID" value="NC_020283.1"/>
</dbReference>
<feature type="active site" description="Proton donor" evidence="3">
    <location>
        <position position="126"/>
    </location>
</feature>
<reference evidence="5 6" key="1">
    <citation type="journal article" date="2013" name="Genome Biol. Evol.">
        <title>Genome evolution and phylogenomic analysis of candidatus kinetoplastibacterium, the betaproteobacterial endosymbionts of strigomonas and angomonas.</title>
        <authorList>
            <person name="Alves J.M."/>
            <person name="Serrano M.G."/>
            <person name="Maia da Silva F."/>
            <person name="Voegtly L.J."/>
            <person name="Matveyev A.V."/>
            <person name="Teixeira M.M."/>
            <person name="Camargo E.P."/>
            <person name="Buck G.A."/>
        </authorList>
    </citation>
    <scope>NUCLEOTIDE SEQUENCE [LARGE SCALE GENOMIC DNA]</scope>
    <source>
        <strain evidence="5 6">TCC036E</strain>
    </source>
</reference>
<protein>
    <submittedName>
        <fullName evidence="5">Protein-tyrosine phosphatase</fullName>
        <ecNumber evidence="5">3.1.3.48</ecNumber>
    </submittedName>
</protein>
<dbReference type="PANTHER" id="PTHR47439">
    <property type="entry name" value="LOW MOLECULAR WEIGHT PHOSPHOTYROSINE PROTEIN PHOSPHATASE-RELATED"/>
    <property type="match status" value="1"/>
</dbReference>
<dbReference type="PATRIC" id="fig|1208918.3.peg.235"/>
<dbReference type="eggNOG" id="COG0394">
    <property type="taxonomic scope" value="Bacteria"/>
</dbReference>
<keyword evidence="6" id="KW-1185">Reference proteome</keyword>
<evidence type="ECO:0000256" key="2">
    <source>
        <dbReference type="ARBA" id="ARBA00022801"/>
    </source>
</evidence>
<feature type="active site" evidence="3">
    <location>
        <position position="15"/>
    </location>
</feature>
<evidence type="ECO:0000259" key="4">
    <source>
        <dbReference type="SMART" id="SM00226"/>
    </source>
</evidence>
<dbReference type="STRING" id="1208918.CDEE_0494"/>
<sequence length="165" mass="19249">MAKNVLFVCMGNICRSPTAEIIFKQIVYNSGMSKYINVDSAGTHSGNISRLADHRAAMEAKNRGFDISSHKSRPLNIGDFSYFDLIIAMDFENMRFMKEMCPSKDLYKLSMLMRYSKNFFLDEVPDPYYDNLHGFSRVFEYIEDACEGLFNFIYENYSNEFIYDK</sequence>
<dbReference type="SMART" id="SM00226">
    <property type="entry name" value="LMWPc"/>
    <property type="match status" value="1"/>
</dbReference>
<dbReference type="PANTHER" id="PTHR47439:SF1">
    <property type="entry name" value="ACID PHOSPHATASE"/>
    <property type="match status" value="1"/>
</dbReference>
<feature type="active site" description="Nucleophile" evidence="3">
    <location>
        <position position="9"/>
    </location>
</feature>
<accession>M1LPD6</accession>
<dbReference type="GO" id="GO:0004725">
    <property type="term" value="F:protein tyrosine phosphatase activity"/>
    <property type="evidence" value="ECO:0007669"/>
    <property type="project" value="UniProtKB-EC"/>
</dbReference>
<dbReference type="Pfam" id="PF01451">
    <property type="entry name" value="LMWPc"/>
    <property type="match status" value="1"/>
</dbReference>
<dbReference type="CDD" id="cd16343">
    <property type="entry name" value="LMWPTP"/>
    <property type="match status" value="1"/>
</dbReference>
<evidence type="ECO:0000256" key="1">
    <source>
        <dbReference type="ARBA" id="ARBA00011063"/>
    </source>
</evidence>
<proteinExistence type="inferred from homology"/>
<dbReference type="Gene3D" id="3.40.50.2300">
    <property type="match status" value="1"/>
</dbReference>
<dbReference type="Proteomes" id="UP000011686">
    <property type="component" value="Chromosome"/>
</dbReference>
<dbReference type="EMBL" id="CP003804">
    <property type="protein sequence ID" value="AGF47537.1"/>
    <property type="molecule type" value="Genomic_DNA"/>
</dbReference>